<organism evidence="2 3">
    <name type="scientific">Nocardia mangyaensis</name>
    <dbReference type="NCBI Taxonomy" id="2213200"/>
    <lineage>
        <taxon>Bacteria</taxon>
        <taxon>Bacillati</taxon>
        <taxon>Actinomycetota</taxon>
        <taxon>Actinomycetes</taxon>
        <taxon>Mycobacteriales</taxon>
        <taxon>Nocardiaceae</taxon>
        <taxon>Nocardia</taxon>
    </lineage>
</organism>
<sequence>MTILLLTLTGVLVLGTVGARYVRSELLDTERYVETVAPLATDPTIQDAITDRVTEAILAQLDVEALATDLADTLADDRTGDDAPPRVRAALRSLPALLTAQTENLVREATESVVRSEQFARLWTTANRAAHTTVAGALTGSGPLEVDAEGTVRVPLDQVAAEVRTRLHDRGFTVVDESPTPRVDFVVFEDPRTAQAQRLTRLLDRAGELLPLAALLTAIAAIAIAPATRRRQSIALLGAVLIGAMTALALALAFGRQRYLHEVPLEPAVARVLFDTLTDPLRVGLRAVAVLGVVLTVGAVLAGPSRFAEAVRSGAETALGGRGPDAPGPVSRFLARNMGPLRWCVVSIAALALVFWTSPTPAVVAAVAAVAGVVILGISVLGRPARDG</sequence>
<evidence type="ECO:0008006" key="4">
    <source>
        <dbReference type="Google" id="ProtNLM"/>
    </source>
</evidence>
<dbReference type="Proteomes" id="UP000183810">
    <property type="component" value="Chromosome"/>
</dbReference>
<keyword evidence="3" id="KW-1185">Reference proteome</keyword>
<keyword evidence="1" id="KW-0472">Membrane</keyword>
<evidence type="ECO:0000313" key="2">
    <source>
        <dbReference type="EMBL" id="APE36646.1"/>
    </source>
</evidence>
<proteinExistence type="predicted"/>
<keyword evidence="1" id="KW-0812">Transmembrane</keyword>
<name>A0A1J0VX94_9NOCA</name>
<keyword evidence="1" id="KW-1133">Transmembrane helix</keyword>
<evidence type="ECO:0000313" key="3">
    <source>
        <dbReference type="Proteomes" id="UP000183810"/>
    </source>
</evidence>
<dbReference type="AlphaFoldDB" id="A0A1J0VX94"/>
<reference evidence="2" key="1">
    <citation type="submission" date="2016-11" db="EMBL/GenBank/DDBJ databases">
        <authorList>
            <person name="Jaros S."/>
            <person name="Januszkiewicz K."/>
            <person name="Wedrychowicz H."/>
        </authorList>
    </citation>
    <scope>NUCLEOTIDE SEQUENCE [LARGE SCALE GENOMIC DNA]</scope>
    <source>
        <strain evidence="2">Y48</strain>
    </source>
</reference>
<protein>
    <recommendedName>
        <fullName evidence="4">Integral membrane protein</fullName>
    </recommendedName>
</protein>
<feature type="transmembrane region" description="Helical" evidence="1">
    <location>
        <begin position="209"/>
        <end position="227"/>
    </location>
</feature>
<feature type="transmembrane region" description="Helical" evidence="1">
    <location>
        <begin position="283"/>
        <end position="303"/>
    </location>
</feature>
<feature type="transmembrane region" description="Helical" evidence="1">
    <location>
        <begin position="362"/>
        <end position="382"/>
    </location>
</feature>
<accession>A0A1J0VX94</accession>
<feature type="transmembrane region" description="Helical" evidence="1">
    <location>
        <begin position="340"/>
        <end position="356"/>
    </location>
</feature>
<gene>
    <name evidence="2" type="ORF">BOX37_25035</name>
</gene>
<feature type="transmembrane region" description="Helical" evidence="1">
    <location>
        <begin position="234"/>
        <end position="255"/>
    </location>
</feature>
<dbReference type="KEGG" id="nsl:BOX37_25035"/>
<dbReference type="EMBL" id="CP018082">
    <property type="protein sequence ID" value="APE36646.1"/>
    <property type="molecule type" value="Genomic_DNA"/>
</dbReference>
<evidence type="ECO:0000256" key="1">
    <source>
        <dbReference type="SAM" id="Phobius"/>
    </source>
</evidence>